<dbReference type="Proteomes" id="UP001497512">
    <property type="component" value="Chromosome 1"/>
</dbReference>
<evidence type="ECO:0000313" key="1">
    <source>
        <dbReference type="EMBL" id="CAK9190484.1"/>
    </source>
</evidence>
<evidence type="ECO:0008006" key="3">
    <source>
        <dbReference type="Google" id="ProtNLM"/>
    </source>
</evidence>
<protein>
    <recommendedName>
        <fullName evidence="3">Secreted protein</fullName>
    </recommendedName>
</protein>
<evidence type="ECO:0000313" key="2">
    <source>
        <dbReference type="Proteomes" id="UP001497512"/>
    </source>
</evidence>
<gene>
    <name evidence="1" type="ORF">CSSPTR1EN2_LOCUS913</name>
</gene>
<name>A0ABP0TAB5_9BRYO</name>
<dbReference type="EMBL" id="OZ019893">
    <property type="protein sequence ID" value="CAK9190484.1"/>
    <property type="molecule type" value="Genomic_DNA"/>
</dbReference>
<reference evidence="1 2" key="1">
    <citation type="submission" date="2024-02" db="EMBL/GenBank/DDBJ databases">
        <authorList>
            <consortium name="ELIXIR-Norway"/>
            <consortium name="Elixir Norway"/>
        </authorList>
    </citation>
    <scope>NUCLEOTIDE SEQUENCE [LARGE SCALE GENOMIC DNA]</scope>
</reference>
<proteinExistence type="predicted"/>
<organism evidence="1 2">
    <name type="scientific">Sphagnum troendelagicum</name>
    <dbReference type="NCBI Taxonomy" id="128251"/>
    <lineage>
        <taxon>Eukaryota</taxon>
        <taxon>Viridiplantae</taxon>
        <taxon>Streptophyta</taxon>
        <taxon>Embryophyta</taxon>
        <taxon>Bryophyta</taxon>
        <taxon>Sphagnophytina</taxon>
        <taxon>Sphagnopsida</taxon>
        <taxon>Sphagnales</taxon>
        <taxon>Sphagnaceae</taxon>
        <taxon>Sphagnum</taxon>
    </lineage>
</organism>
<accession>A0ABP0TAB5</accession>
<sequence length="85" mass="9093">MLPSMGVLTPQAPWVCPVCSPCLELLKGVVLLKGLLQVGRRNEKDDDEEEEEDGDPLRVELCCVVLCAVAGGACGFKSFPSLAMD</sequence>
<keyword evidence="2" id="KW-1185">Reference proteome</keyword>